<dbReference type="RefSeq" id="WP_380596318.1">
    <property type="nucleotide sequence ID" value="NZ_JBHSDU010000003.1"/>
</dbReference>
<keyword evidence="4 5" id="KW-0067">ATP-binding</keyword>
<dbReference type="PANTHER" id="PTHR43289:SF34">
    <property type="entry name" value="SERINE_THREONINE-PROTEIN KINASE YBDM-RELATED"/>
    <property type="match status" value="1"/>
</dbReference>
<feature type="domain" description="Protein kinase" evidence="7">
    <location>
        <begin position="106"/>
        <end position="381"/>
    </location>
</feature>
<dbReference type="PROSITE" id="PS00107">
    <property type="entry name" value="PROTEIN_KINASE_ATP"/>
    <property type="match status" value="1"/>
</dbReference>
<dbReference type="Gene3D" id="1.10.510.10">
    <property type="entry name" value="Transferase(Phosphotransferase) domain 1"/>
    <property type="match status" value="1"/>
</dbReference>
<protein>
    <submittedName>
        <fullName evidence="8">Protein kinase</fullName>
    </submittedName>
</protein>
<evidence type="ECO:0000256" key="4">
    <source>
        <dbReference type="ARBA" id="ARBA00022840"/>
    </source>
</evidence>
<dbReference type="EMBL" id="JBHSDU010000003">
    <property type="protein sequence ID" value="MFC4309260.1"/>
    <property type="molecule type" value="Genomic_DNA"/>
</dbReference>
<dbReference type="Proteomes" id="UP001595904">
    <property type="component" value="Unassembled WGS sequence"/>
</dbReference>
<dbReference type="SUPFAM" id="SSF56112">
    <property type="entry name" value="Protein kinase-like (PK-like)"/>
    <property type="match status" value="1"/>
</dbReference>
<dbReference type="Pfam" id="PF00069">
    <property type="entry name" value="Pkinase"/>
    <property type="match status" value="1"/>
</dbReference>
<evidence type="ECO:0000256" key="3">
    <source>
        <dbReference type="ARBA" id="ARBA00022777"/>
    </source>
</evidence>
<feature type="compositionally biased region" description="Polar residues" evidence="6">
    <location>
        <begin position="397"/>
        <end position="416"/>
    </location>
</feature>
<feature type="compositionally biased region" description="Low complexity" evidence="6">
    <location>
        <begin position="490"/>
        <end position="502"/>
    </location>
</feature>
<evidence type="ECO:0000256" key="6">
    <source>
        <dbReference type="SAM" id="MobiDB-lite"/>
    </source>
</evidence>
<dbReference type="SMART" id="SM00220">
    <property type="entry name" value="S_TKc"/>
    <property type="match status" value="1"/>
</dbReference>
<dbReference type="InterPro" id="IPR000719">
    <property type="entry name" value="Prot_kinase_dom"/>
</dbReference>
<dbReference type="Gene3D" id="3.30.200.20">
    <property type="entry name" value="Phosphorylase Kinase, domain 1"/>
    <property type="match status" value="1"/>
</dbReference>
<evidence type="ECO:0000256" key="1">
    <source>
        <dbReference type="ARBA" id="ARBA00022679"/>
    </source>
</evidence>
<dbReference type="InterPro" id="IPR017441">
    <property type="entry name" value="Protein_kinase_ATP_BS"/>
</dbReference>
<keyword evidence="3 8" id="KW-0418">Kinase</keyword>
<comment type="caution">
    <text evidence="8">The sequence shown here is derived from an EMBL/GenBank/DDBJ whole genome shotgun (WGS) entry which is preliminary data.</text>
</comment>
<feature type="binding site" evidence="5">
    <location>
        <position position="135"/>
    </location>
    <ligand>
        <name>ATP</name>
        <dbReference type="ChEBI" id="CHEBI:30616"/>
    </ligand>
</feature>
<evidence type="ECO:0000256" key="5">
    <source>
        <dbReference type="PROSITE-ProRule" id="PRU10141"/>
    </source>
</evidence>
<evidence type="ECO:0000256" key="2">
    <source>
        <dbReference type="ARBA" id="ARBA00022741"/>
    </source>
</evidence>
<keyword evidence="9" id="KW-1185">Reference proteome</keyword>
<proteinExistence type="predicted"/>
<dbReference type="InterPro" id="IPR011009">
    <property type="entry name" value="Kinase-like_dom_sf"/>
</dbReference>
<feature type="region of interest" description="Disordered" evidence="6">
    <location>
        <begin position="393"/>
        <end position="435"/>
    </location>
</feature>
<feature type="region of interest" description="Disordered" evidence="6">
    <location>
        <begin position="462"/>
        <end position="507"/>
    </location>
</feature>
<evidence type="ECO:0000259" key="7">
    <source>
        <dbReference type="PROSITE" id="PS50011"/>
    </source>
</evidence>
<dbReference type="PANTHER" id="PTHR43289">
    <property type="entry name" value="MITOGEN-ACTIVATED PROTEIN KINASE KINASE KINASE 20-RELATED"/>
    <property type="match status" value="1"/>
</dbReference>
<evidence type="ECO:0000313" key="8">
    <source>
        <dbReference type="EMBL" id="MFC4309260.1"/>
    </source>
</evidence>
<evidence type="ECO:0000313" key="9">
    <source>
        <dbReference type="Proteomes" id="UP001595904"/>
    </source>
</evidence>
<name>A0ABV8SPL1_9GAMM</name>
<dbReference type="GO" id="GO:0016301">
    <property type="term" value="F:kinase activity"/>
    <property type="evidence" value="ECO:0007669"/>
    <property type="project" value="UniProtKB-KW"/>
</dbReference>
<dbReference type="CDD" id="cd14014">
    <property type="entry name" value="STKc_PknB_like"/>
    <property type="match status" value="1"/>
</dbReference>
<keyword evidence="1" id="KW-0808">Transferase</keyword>
<organism evidence="8 9">
    <name type="scientific">Steroidobacter flavus</name>
    <dbReference type="NCBI Taxonomy" id="1842136"/>
    <lineage>
        <taxon>Bacteria</taxon>
        <taxon>Pseudomonadati</taxon>
        <taxon>Pseudomonadota</taxon>
        <taxon>Gammaproteobacteria</taxon>
        <taxon>Steroidobacterales</taxon>
        <taxon>Steroidobacteraceae</taxon>
        <taxon>Steroidobacter</taxon>
    </lineage>
</organism>
<keyword evidence="2 5" id="KW-0547">Nucleotide-binding</keyword>
<reference evidence="9" key="1">
    <citation type="journal article" date="2019" name="Int. J. Syst. Evol. Microbiol.">
        <title>The Global Catalogue of Microorganisms (GCM) 10K type strain sequencing project: providing services to taxonomists for standard genome sequencing and annotation.</title>
        <authorList>
            <consortium name="The Broad Institute Genomics Platform"/>
            <consortium name="The Broad Institute Genome Sequencing Center for Infectious Disease"/>
            <person name="Wu L."/>
            <person name="Ma J."/>
        </authorList>
    </citation>
    <scope>NUCLEOTIDE SEQUENCE [LARGE SCALE GENOMIC DNA]</scope>
    <source>
        <strain evidence="9">CGMCC 1.10759</strain>
    </source>
</reference>
<dbReference type="PROSITE" id="PS50011">
    <property type="entry name" value="PROTEIN_KINASE_DOM"/>
    <property type="match status" value="1"/>
</dbReference>
<accession>A0ABV8SPL1</accession>
<gene>
    <name evidence="8" type="ORF">ACFPN2_09225</name>
</gene>
<sequence length="625" mass="67392">MNKEAALASLGLQGNEDHATVARVYGERLAVVQERLVSAQTDAERNTQGARLAELSEAYEFITASGRYTNPDPNATAMRSATTLTPAPSGNTFVRMEPGAVIADRLEIGNLLGQGGMGNVYAARDRLKDEDVAIKVLRQDLQFSIAAKDRFLAEAKVSCSLSHPNIVRVHDVGISGGLYYFSMERLKGHTLRQRMEQYRQNTRAFSVAEVTDIARQLIDALRYAHRYIVHRDIKPENIWLAEDGTVKLMDFGIARAFANSQLTQTGMALGTAYYMSPEQRIGSKEVDWRTDQYALGVVLYELFAGTLPTGAVQPIENLRRDLPKRYAAALMRAMAVMPEDRFQSLNELLAEIEAPPPKKFRYGSVLLIGAGLAAAAAGAFVIVNQNRAPKPEVVATAQPTKSTPTPVAGSTQPSGSAGTDGTTPAEPPPPEATPSVAAALPELEKQTEAPVQSTADAISATPLPAAQDSSPPQRVAKAEPDSSAPPVRVAKAAQSESASSSSAGGGIDARRKQCISQCERDDGECRSLGRRGKQECMRAVAFGASPGRITTTNPAATSCAYFGQSRCDNSFNREACLARMTTRYKACVDVLGGTVAQRRQDCDENARESDQLCLDELRDCRQSCE</sequence>